<sequence length="153" mass="18187">MAIINLRDFYPFYTSDCFMEVSDEVAEMFKEFDRKEADYRLRTYRHKAYYSLDRDDGLEHEAVHKPARISLTLIKYECMVYIEPFYGGYYVWRLTAKSKQAVCYVFIEQKVGCASQLDGETIPSAYRRLVPSNRGDVYVYSWHLNCTMWDVVN</sequence>
<name>A0A564RXG4_BIFLI</name>
<dbReference type="Proteomes" id="UP000319252">
    <property type="component" value="Unassembled WGS sequence"/>
</dbReference>
<evidence type="ECO:0000313" key="2">
    <source>
        <dbReference type="Proteomes" id="UP000319252"/>
    </source>
</evidence>
<dbReference type="AlphaFoldDB" id="A0A564RXG4"/>
<reference evidence="1 2" key="1">
    <citation type="submission" date="2019-07" db="EMBL/GenBank/DDBJ databases">
        <authorList>
            <person name="Chang H.-W."/>
            <person name="Raman A."/>
            <person name="Venkatesh S."/>
            <person name="Gehrig J."/>
        </authorList>
    </citation>
    <scope>NUCLEOTIDE SEQUENCE [LARGE SCALE GENOMIC DNA]</scope>
    <source>
        <strain evidence="1">B.longum_ssp_infantis_4</strain>
    </source>
</reference>
<proteinExistence type="predicted"/>
<protein>
    <submittedName>
        <fullName evidence="1">Uncharacterized protein</fullName>
    </submittedName>
</protein>
<gene>
    <name evidence="1" type="ORF">BLONGUMMC1_00586</name>
</gene>
<accession>A0A564RXG4</accession>
<dbReference type="RefSeq" id="WP_234883805.1">
    <property type="nucleotide sequence ID" value="NZ_CABHML010000025.1"/>
</dbReference>
<organism evidence="1 2">
    <name type="scientific">Bifidobacterium longum subsp. infantis</name>
    <dbReference type="NCBI Taxonomy" id="1682"/>
    <lineage>
        <taxon>Bacteria</taxon>
        <taxon>Bacillati</taxon>
        <taxon>Actinomycetota</taxon>
        <taxon>Actinomycetes</taxon>
        <taxon>Bifidobacteriales</taxon>
        <taxon>Bifidobacteriaceae</taxon>
        <taxon>Bifidobacterium</taxon>
    </lineage>
</organism>
<dbReference type="EMBL" id="CABHML010000025">
    <property type="protein sequence ID" value="VUW82390.1"/>
    <property type="molecule type" value="Genomic_DNA"/>
</dbReference>
<evidence type="ECO:0000313" key="1">
    <source>
        <dbReference type="EMBL" id="VUW82390.1"/>
    </source>
</evidence>